<evidence type="ECO:0000256" key="10">
    <source>
        <dbReference type="SAM" id="SignalP"/>
    </source>
</evidence>
<keyword evidence="5 9" id="KW-0798">TonB box</keyword>
<evidence type="ECO:0000256" key="4">
    <source>
        <dbReference type="ARBA" id="ARBA00022692"/>
    </source>
</evidence>
<evidence type="ECO:0000256" key="1">
    <source>
        <dbReference type="ARBA" id="ARBA00004571"/>
    </source>
</evidence>
<evidence type="ECO:0000313" key="16">
    <source>
        <dbReference type="Proteomes" id="UP000307706"/>
    </source>
</evidence>
<evidence type="ECO:0000256" key="8">
    <source>
        <dbReference type="PROSITE-ProRule" id="PRU01360"/>
    </source>
</evidence>
<feature type="domain" description="TonB-dependent receptor-like beta-barrel" evidence="11">
    <location>
        <begin position="374"/>
        <end position="809"/>
    </location>
</feature>
<keyword evidence="4 8" id="KW-0812">Transmembrane</keyword>
<keyword evidence="10" id="KW-0732">Signal</keyword>
<dbReference type="Gene3D" id="2.40.170.20">
    <property type="entry name" value="TonB-dependent receptor, beta-barrel domain"/>
    <property type="match status" value="1"/>
</dbReference>
<dbReference type="CDD" id="cd01347">
    <property type="entry name" value="ligand_gated_channel"/>
    <property type="match status" value="1"/>
</dbReference>
<comment type="subcellular location">
    <subcellularLocation>
        <location evidence="1 8">Cell outer membrane</location>
        <topology evidence="1 8">Multi-pass membrane protein</topology>
    </subcellularLocation>
</comment>
<evidence type="ECO:0000256" key="3">
    <source>
        <dbReference type="ARBA" id="ARBA00022452"/>
    </source>
</evidence>
<dbReference type="Gene3D" id="2.170.130.10">
    <property type="entry name" value="TonB-dependent receptor, plug domain"/>
    <property type="match status" value="1"/>
</dbReference>
<dbReference type="AlphaFoldDB" id="A0A5S3XV55"/>
<reference evidence="15 16" key="1">
    <citation type="submission" date="2017-12" db="EMBL/GenBank/DDBJ databases">
        <authorList>
            <person name="Paulsen S."/>
            <person name="Gram L.K."/>
        </authorList>
    </citation>
    <scope>NUCLEOTIDE SEQUENCE [LARGE SCALE GENOMIC DNA]</scope>
    <source>
        <strain evidence="14 16">S2231</strain>
        <strain evidence="13 15">S2233</strain>
    </source>
</reference>
<feature type="signal peptide" evidence="10">
    <location>
        <begin position="1"/>
        <end position="29"/>
    </location>
</feature>
<accession>A0A5S3XV55</accession>
<dbReference type="SUPFAM" id="SSF56935">
    <property type="entry name" value="Porins"/>
    <property type="match status" value="1"/>
</dbReference>
<comment type="caution">
    <text evidence="14">The sequence shown here is derived from an EMBL/GenBank/DDBJ whole genome shotgun (WGS) entry which is preliminary data.</text>
</comment>
<name>A0A5S3XV55_9GAMM</name>
<dbReference type="InterPro" id="IPR012910">
    <property type="entry name" value="Plug_dom"/>
</dbReference>
<dbReference type="RefSeq" id="WP_138596598.1">
    <property type="nucleotide sequence ID" value="NZ_PNCK01000030.1"/>
</dbReference>
<dbReference type="PANTHER" id="PTHR40980">
    <property type="entry name" value="PLUG DOMAIN-CONTAINING PROTEIN"/>
    <property type="match status" value="1"/>
</dbReference>
<dbReference type="NCBIfam" id="TIGR01782">
    <property type="entry name" value="TonB-Xanth-Caul"/>
    <property type="match status" value="1"/>
</dbReference>
<sequence>MLANNFKKSLLALNVGLVLSAGASGVAFAAEENKVQEDVEVIEVRGIRRSLEASMNTKRFANSVVDAVTAEDIGDFPDKNIADSLQRISGVQISKDFGEGSQVSIRGTDPDLTKTQLNGQSVASTGWYVLDPARRSFNFELMPSEMVSGLEVYKTPQAKLDEGGIGGTIIMRTRKPLDLDSNTFFGSVEAQYSELSESTDPAFSGLASWKNEDETFGILGAISASERHTVRHQGENYWTWGNGVAHFDQQRERTAYDITAQWAPNDSLDMTAHYFTTELKANNQNSNYLIMPGRSGAELDVTATNEELPVSGFHRTDSATDYDAVIDAYYREATMETEVLDFEISYEADDYTVHVQFGKTEATGGTDKEVGAQWGGYSDAEFEITGEGLGHRWLNLDGTNPTDLKLANDEFMAPSFNRSPKYDEESYLQADIKYNLDSGDFTSIEAGFKVRDHETGQQKIASNFTNQAAFNNLTVADFNGGLTESMLQESGPDATVDKFLKPDHAKLLGHMYSAAGIEEFEDKSGYSKLEEDHLAFYVQGNFEGENYRGNIGLRHVSTDLTAIAYDPSLTQLVEHENDYSDWLPSVNIAYSLSEDIILRAAAAKVLARPKYTDLSPAYSGANPTLQLVNQGNPELDPFRASQFDFGVEWYFNASSMFSVTFFNKSLESFVLPASVEKFVPDADNPGIWTVTTQENGGNGTVEGFEVQFQQDFGNGFGVVTNYTYSDASGEDRDGKKASLVGNSKNTFNISGYYENDLIASRLAYNWRDEFFNGATFGTPDVASSRGYLDASIVYHVTENIDVSFEAVNLLNEVEHTTSGLTSNTKFNAENGRRYFVGASFRF</sequence>
<reference evidence="14" key="3">
    <citation type="submission" date="2019-09" db="EMBL/GenBank/DDBJ databases">
        <title>Co-occurence of chitin degradation, pigmentation and bioactivity in marine Pseudoalteromonas.</title>
        <authorList>
            <person name="Sonnenschein E.C."/>
            <person name="Bech P.K."/>
        </authorList>
    </citation>
    <scope>NUCLEOTIDE SEQUENCE</scope>
    <source>
        <strain evidence="14">S2231</strain>
        <strain evidence="15">S2233</strain>
    </source>
</reference>
<dbReference type="InterPro" id="IPR039426">
    <property type="entry name" value="TonB-dep_rcpt-like"/>
</dbReference>
<dbReference type="Proteomes" id="UP000305730">
    <property type="component" value="Unassembled WGS sequence"/>
</dbReference>
<evidence type="ECO:0000313" key="15">
    <source>
        <dbReference type="Proteomes" id="UP000305730"/>
    </source>
</evidence>
<feature type="domain" description="TonB-dependent receptor plug" evidence="12">
    <location>
        <begin position="60"/>
        <end position="168"/>
    </location>
</feature>
<dbReference type="InterPro" id="IPR037066">
    <property type="entry name" value="Plug_dom_sf"/>
</dbReference>
<keyword evidence="6 8" id="KW-0472">Membrane</keyword>
<keyword evidence="3 8" id="KW-1134">Transmembrane beta strand</keyword>
<dbReference type="Pfam" id="PF07715">
    <property type="entry name" value="Plug"/>
    <property type="match status" value="1"/>
</dbReference>
<keyword evidence="2 8" id="KW-0813">Transport</keyword>
<feature type="chain" id="PRO_5024420831" evidence="10">
    <location>
        <begin position="30"/>
        <end position="842"/>
    </location>
</feature>
<dbReference type="PANTHER" id="PTHR40980:SF3">
    <property type="entry name" value="TONB-DEPENDENT RECEPTOR-LIKE BETA-BARREL DOMAIN-CONTAINING PROTEIN"/>
    <property type="match status" value="1"/>
</dbReference>
<dbReference type="InterPro" id="IPR010104">
    <property type="entry name" value="TonB_rcpt_bac"/>
</dbReference>
<dbReference type="Proteomes" id="UP000307706">
    <property type="component" value="Unassembled WGS sequence"/>
</dbReference>
<dbReference type="GO" id="GO:0009279">
    <property type="term" value="C:cell outer membrane"/>
    <property type="evidence" value="ECO:0007669"/>
    <property type="project" value="UniProtKB-SubCell"/>
</dbReference>
<evidence type="ECO:0000256" key="9">
    <source>
        <dbReference type="RuleBase" id="RU003357"/>
    </source>
</evidence>
<reference evidence="16" key="2">
    <citation type="submission" date="2019-06" db="EMBL/GenBank/DDBJ databases">
        <title>Co-occurence of chitin degradation, pigmentation and bioactivity in marine Pseudoalteromonas.</title>
        <authorList>
            <person name="Sonnenschein E.C."/>
            <person name="Bech P.K."/>
        </authorList>
    </citation>
    <scope>NUCLEOTIDE SEQUENCE [LARGE SCALE GENOMIC DNA]</scope>
    <source>
        <strain evidence="16">S2231</strain>
        <strain evidence="13">S2233</strain>
    </source>
</reference>
<keyword evidence="7 8" id="KW-0998">Cell outer membrane</keyword>
<evidence type="ECO:0000256" key="6">
    <source>
        <dbReference type="ARBA" id="ARBA00023136"/>
    </source>
</evidence>
<dbReference type="PROSITE" id="PS52016">
    <property type="entry name" value="TONB_DEPENDENT_REC_3"/>
    <property type="match status" value="1"/>
</dbReference>
<evidence type="ECO:0000256" key="2">
    <source>
        <dbReference type="ARBA" id="ARBA00022448"/>
    </source>
</evidence>
<dbReference type="InterPro" id="IPR036942">
    <property type="entry name" value="Beta-barrel_TonB_sf"/>
</dbReference>
<proteinExistence type="inferred from homology"/>
<evidence type="ECO:0000313" key="13">
    <source>
        <dbReference type="EMBL" id="TMP43351.1"/>
    </source>
</evidence>
<dbReference type="Pfam" id="PF00593">
    <property type="entry name" value="TonB_dep_Rec_b-barrel"/>
    <property type="match status" value="1"/>
</dbReference>
<evidence type="ECO:0000313" key="14">
    <source>
        <dbReference type="EMBL" id="TMP62250.1"/>
    </source>
</evidence>
<evidence type="ECO:0000259" key="12">
    <source>
        <dbReference type="Pfam" id="PF07715"/>
    </source>
</evidence>
<gene>
    <name evidence="14" type="ORF">CWB96_02640</name>
    <name evidence="13" type="ORF">CWB97_08880</name>
</gene>
<comment type="similarity">
    <text evidence="8 9">Belongs to the TonB-dependent receptor family.</text>
</comment>
<dbReference type="EMBL" id="PNCK01000030">
    <property type="protein sequence ID" value="TMP43351.1"/>
    <property type="molecule type" value="Genomic_DNA"/>
</dbReference>
<dbReference type="EMBL" id="PNCL01000010">
    <property type="protein sequence ID" value="TMP62250.1"/>
    <property type="molecule type" value="Genomic_DNA"/>
</dbReference>
<keyword evidence="14" id="KW-0675">Receptor</keyword>
<organism evidence="14 16">
    <name type="scientific">Pseudoalteromonas citrea</name>
    <dbReference type="NCBI Taxonomy" id="43655"/>
    <lineage>
        <taxon>Bacteria</taxon>
        <taxon>Pseudomonadati</taxon>
        <taxon>Pseudomonadota</taxon>
        <taxon>Gammaproteobacteria</taxon>
        <taxon>Alteromonadales</taxon>
        <taxon>Pseudoalteromonadaceae</taxon>
        <taxon>Pseudoalteromonas</taxon>
    </lineage>
</organism>
<keyword evidence="15" id="KW-1185">Reference proteome</keyword>
<evidence type="ECO:0000256" key="7">
    <source>
        <dbReference type="ARBA" id="ARBA00023237"/>
    </source>
</evidence>
<evidence type="ECO:0000259" key="11">
    <source>
        <dbReference type="Pfam" id="PF00593"/>
    </source>
</evidence>
<evidence type="ECO:0000256" key="5">
    <source>
        <dbReference type="ARBA" id="ARBA00023077"/>
    </source>
</evidence>
<protein>
    <submittedName>
        <fullName evidence="14">TonB-dependent receptor</fullName>
    </submittedName>
</protein>
<dbReference type="InterPro" id="IPR000531">
    <property type="entry name" value="Beta-barrel_TonB"/>
</dbReference>
<dbReference type="OrthoDB" id="8727862at2"/>